<evidence type="ECO:0000259" key="1">
    <source>
        <dbReference type="PROSITE" id="PS50222"/>
    </source>
</evidence>
<feature type="domain" description="EF-hand" evidence="1">
    <location>
        <begin position="18"/>
        <end position="53"/>
    </location>
</feature>
<sequence length="97" mass="11081">MSTIHDHNFPKFNELPPKEQQRLVRLFKQLDVTNDNKITAEDLAVAFKEMGIPYNPDGYNQSGHDSGTKRTESSLIQCNFSTIGVIKHDCNERLMES</sequence>
<dbReference type="EMBL" id="BPLR01009873">
    <property type="protein sequence ID" value="GIY35205.1"/>
    <property type="molecule type" value="Genomic_DNA"/>
</dbReference>
<gene>
    <name evidence="2" type="ORF">CEXT_184611</name>
</gene>
<dbReference type="InterPro" id="IPR002048">
    <property type="entry name" value="EF_hand_dom"/>
</dbReference>
<dbReference type="Proteomes" id="UP001054945">
    <property type="component" value="Unassembled WGS sequence"/>
</dbReference>
<evidence type="ECO:0000313" key="3">
    <source>
        <dbReference type="Proteomes" id="UP001054945"/>
    </source>
</evidence>
<dbReference type="InterPro" id="IPR011992">
    <property type="entry name" value="EF-hand-dom_pair"/>
</dbReference>
<comment type="caution">
    <text evidence="2">The sequence shown here is derived from an EMBL/GenBank/DDBJ whole genome shotgun (WGS) entry which is preliminary data.</text>
</comment>
<accession>A0AAV4SM93</accession>
<protein>
    <recommendedName>
        <fullName evidence="1">EF-hand domain-containing protein</fullName>
    </recommendedName>
</protein>
<dbReference type="Gene3D" id="1.10.238.10">
    <property type="entry name" value="EF-hand"/>
    <property type="match status" value="1"/>
</dbReference>
<proteinExistence type="predicted"/>
<evidence type="ECO:0000313" key="2">
    <source>
        <dbReference type="EMBL" id="GIY35205.1"/>
    </source>
</evidence>
<organism evidence="2 3">
    <name type="scientific">Caerostris extrusa</name>
    <name type="common">Bark spider</name>
    <name type="synonym">Caerostris bankana</name>
    <dbReference type="NCBI Taxonomy" id="172846"/>
    <lineage>
        <taxon>Eukaryota</taxon>
        <taxon>Metazoa</taxon>
        <taxon>Ecdysozoa</taxon>
        <taxon>Arthropoda</taxon>
        <taxon>Chelicerata</taxon>
        <taxon>Arachnida</taxon>
        <taxon>Araneae</taxon>
        <taxon>Araneomorphae</taxon>
        <taxon>Entelegynae</taxon>
        <taxon>Araneoidea</taxon>
        <taxon>Araneidae</taxon>
        <taxon>Caerostris</taxon>
    </lineage>
</organism>
<reference evidence="2 3" key="1">
    <citation type="submission" date="2021-06" db="EMBL/GenBank/DDBJ databases">
        <title>Caerostris extrusa draft genome.</title>
        <authorList>
            <person name="Kono N."/>
            <person name="Arakawa K."/>
        </authorList>
    </citation>
    <scope>NUCLEOTIDE SEQUENCE [LARGE SCALE GENOMIC DNA]</scope>
</reference>
<keyword evidence="3" id="KW-1185">Reference proteome</keyword>
<dbReference type="SUPFAM" id="SSF47473">
    <property type="entry name" value="EF-hand"/>
    <property type="match status" value="1"/>
</dbReference>
<dbReference type="PROSITE" id="PS50222">
    <property type="entry name" value="EF_HAND_2"/>
    <property type="match status" value="1"/>
</dbReference>
<dbReference type="GO" id="GO:0005509">
    <property type="term" value="F:calcium ion binding"/>
    <property type="evidence" value="ECO:0007669"/>
    <property type="project" value="InterPro"/>
</dbReference>
<name>A0AAV4SM93_CAEEX</name>
<dbReference type="AlphaFoldDB" id="A0AAV4SM93"/>